<comment type="caution">
    <text evidence="1">The sequence shown here is derived from an EMBL/GenBank/DDBJ whole genome shotgun (WGS) entry which is preliminary data.</text>
</comment>
<gene>
    <name evidence="1" type="ORF">TNCT_571051</name>
</gene>
<proteinExistence type="predicted"/>
<reference evidence="1" key="1">
    <citation type="submission" date="2020-07" db="EMBL/GenBank/DDBJ databases">
        <title>Multicomponent nature underlies the extraordinary mechanical properties of spider dragline silk.</title>
        <authorList>
            <person name="Kono N."/>
            <person name="Nakamura H."/>
            <person name="Mori M."/>
            <person name="Yoshida Y."/>
            <person name="Ohtoshi R."/>
            <person name="Malay A.D."/>
            <person name="Moran D.A.P."/>
            <person name="Tomita M."/>
            <person name="Numata K."/>
            <person name="Arakawa K."/>
        </authorList>
    </citation>
    <scope>NUCLEOTIDE SEQUENCE</scope>
</reference>
<accession>A0A8X6J1W7</accession>
<protein>
    <submittedName>
        <fullName evidence="1">Uncharacterized protein</fullName>
    </submittedName>
</protein>
<name>A0A8X6J1W7_TRICU</name>
<dbReference type="Proteomes" id="UP000887116">
    <property type="component" value="Unassembled WGS sequence"/>
</dbReference>
<evidence type="ECO:0000313" key="2">
    <source>
        <dbReference type="Proteomes" id="UP000887116"/>
    </source>
</evidence>
<organism evidence="1 2">
    <name type="scientific">Trichonephila clavata</name>
    <name type="common">Joro spider</name>
    <name type="synonym">Nephila clavata</name>
    <dbReference type="NCBI Taxonomy" id="2740835"/>
    <lineage>
        <taxon>Eukaryota</taxon>
        <taxon>Metazoa</taxon>
        <taxon>Ecdysozoa</taxon>
        <taxon>Arthropoda</taxon>
        <taxon>Chelicerata</taxon>
        <taxon>Arachnida</taxon>
        <taxon>Araneae</taxon>
        <taxon>Araneomorphae</taxon>
        <taxon>Entelegynae</taxon>
        <taxon>Araneoidea</taxon>
        <taxon>Nephilidae</taxon>
        <taxon>Trichonephila</taxon>
    </lineage>
</organism>
<keyword evidence="2" id="KW-1185">Reference proteome</keyword>
<dbReference type="AlphaFoldDB" id="A0A8X6J1W7"/>
<dbReference type="EMBL" id="BMAO01019886">
    <property type="protein sequence ID" value="GFR33574.1"/>
    <property type="molecule type" value="Genomic_DNA"/>
</dbReference>
<sequence length="99" mass="11585">MKTMCGPSEMARRSSSSNQYFPKKNILQETELTWHTHEEYLLKKSAVTLLSSKRDAILNRKSREFWVDLYIKSTCYIFEKPPNKVTCGFEIIPDHINQG</sequence>
<evidence type="ECO:0000313" key="1">
    <source>
        <dbReference type="EMBL" id="GFR33574.1"/>
    </source>
</evidence>